<reference evidence="1" key="2">
    <citation type="journal article" date="2015" name="Data Brief">
        <title>Shoot transcriptome of the giant reed, Arundo donax.</title>
        <authorList>
            <person name="Barrero R.A."/>
            <person name="Guerrero F.D."/>
            <person name="Moolhuijzen P."/>
            <person name="Goolsby J.A."/>
            <person name="Tidwell J."/>
            <person name="Bellgard S.E."/>
            <person name="Bellgard M.I."/>
        </authorList>
    </citation>
    <scope>NUCLEOTIDE SEQUENCE</scope>
    <source>
        <tissue evidence="1">Shoot tissue taken approximately 20 cm above the soil surface</tissue>
    </source>
</reference>
<accession>A0A0A8Z4B9</accession>
<reference evidence="1" key="1">
    <citation type="submission" date="2014-09" db="EMBL/GenBank/DDBJ databases">
        <authorList>
            <person name="Magalhaes I.L.F."/>
            <person name="Oliveira U."/>
            <person name="Santos F.R."/>
            <person name="Vidigal T.H.D.A."/>
            <person name="Brescovit A.D."/>
            <person name="Santos A.J."/>
        </authorList>
    </citation>
    <scope>NUCLEOTIDE SEQUENCE</scope>
    <source>
        <tissue evidence="1">Shoot tissue taken approximately 20 cm above the soil surface</tissue>
    </source>
</reference>
<protein>
    <submittedName>
        <fullName evidence="1">Uncharacterized protein</fullName>
    </submittedName>
</protein>
<evidence type="ECO:0000313" key="1">
    <source>
        <dbReference type="EMBL" id="JAD34234.1"/>
    </source>
</evidence>
<name>A0A0A8Z4B9_ARUDO</name>
<organism evidence="1">
    <name type="scientific">Arundo donax</name>
    <name type="common">Giant reed</name>
    <name type="synonym">Donax arundinaceus</name>
    <dbReference type="NCBI Taxonomy" id="35708"/>
    <lineage>
        <taxon>Eukaryota</taxon>
        <taxon>Viridiplantae</taxon>
        <taxon>Streptophyta</taxon>
        <taxon>Embryophyta</taxon>
        <taxon>Tracheophyta</taxon>
        <taxon>Spermatophyta</taxon>
        <taxon>Magnoliopsida</taxon>
        <taxon>Liliopsida</taxon>
        <taxon>Poales</taxon>
        <taxon>Poaceae</taxon>
        <taxon>PACMAD clade</taxon>
        <taxon>Arundinoideae</taxon>
        <taxon>Arundineae</taxon>
        <taxon>Arundo</taxon>
    </lineage>
</organism>
<sequence length="19" mass="2222">MAEHIQAHTSPSVYWHSIQ</sequence>
<dbReference type="AlphaFoldDB" id="A0A0A8Z4B9"/>
<dbReference type="EMBL" id="GBRH01263661">
    <property type="protein sequence ID" value="JAD34234.1"/>
    <property type="molecule type" value="Transcribed_RNA"/>
</dbReference>
<proteinExistence type="predicted"/>